<keyword evidence="4" id="KW-1185">Reference proteome</keyword>
<evidence type="ECO:0000313" key="4">
    <source>
        <dbReference type="Proteomes" id="UP001233673"/>
    </source>
</evidence>
<feature type="transmembrane region" description="Helical" evidence="2">
    <location>
        <begin position="81"/>
        <end position="102"/>
    </location>
</feature>
<sequence>MTESTPGSSTADLLQAVSADISTLVRQELQHAQQELAEKARQAGRAGALLGGATVLGTLALGTSAALVLRVLEKRFGPTTAALLATGVYAGAAGGLAATALAQLREAWPLVPQETAASLREDAQAATGTPAPPPAG</sequence>
<name>A0ABT9I9N7_9ACTN</name>
<keyword evidence="2" id="KW-1133">Transmembrane helix</keyword>
<keyword evidence="2" id="KW-0812">Transmembrane</keyword>
<dbReference type="InterPro" id="IPR009937">
    <property type="entry name" value="Phage_holin_3_6"/>
</dbReference>
<feature type="transmembrane region" description="Helical" evidence="2">
    <location>
        <begin position="46"/>
        <end position="69"/>
    </location>
</feature>
<dbReference type="EMBL" id="JASNFN010000002">
    <property type="protein sequence ID" value="MDP5181825.1"/>
    <property type="molecule type" value="Genomic_DNA"/>
</dbReference>
<evidence type="ECO:0000313" key="3">
    <source>
        <dbReference type="EMBL" id="MDP5181825.1"/>
    </source>
</evidence>
<reference evidence="4" key="1">
    <citation type="submission" date="2023-05" db="EMBL/GenBank/DDBJ databases">
        <title>Draft genome of Pseudofrankia sp. BMG5.37.</title>
        <authorList>
            <person name="Gtari M."/>
            <person name="Ghodhbane F."/>
            <person name="Sbissi I."/>
        </authorList>
    </citation>
    <scope>NUCLEOTIDE SEQUENCE [LARGE SCALE GENOMIC DNA]</scope>
    <source>
        <strain evidence="4">BMG 814</strain>
    </source>
</reference>
<proteinExistence type="predicted"/>
<dbReference type="Pfam" id="PF07332">
    <property type="entry name" value="Phage_holin_3_6"/>
    <property type="match status" value="1"/>
</dbReference>
<evidence type="ECO:0000256" key="1">
    <source>
        <dbReference type="SAM" id="MobiDB-lite"/>
    </source>
</evidence>
<protein>
    <submittedName>
        <fullName evidence="3">Phage holin family protein</fullName>
    </submittedName>
</protein>
<gene>
    <name evidence="3" type="ORF">QOZ88_04185</name>
</gene>
<keyword evidence="2" id="KW-0472">Membrane</keyword>
<feature type="region of interest" description="Disordered" evidence="1">
    <location>
        <begin position="116"/>
        <end position="136"/>
    </location>
</feature>
<accession>A0ABT9I9N7</accession>
<dbReference type="Proteomes" id="UP001233673">
    <property type="component" value="Unassembled WGS sequence"/>
</dbReference>
<organism evidence="3 4">
    <name type="scientific">Blastococcus carthaginiensis</name>
    <dbReference type="NCBI Taxonomy" id="3050034"/>
    <lineage>
        <taxon>Bacteria</taxon>
        <taxon>Bacillati</taxon>
        <taxon>Actinomycetota</taxon>
        <taxon>Actinomycetes</taxon>
        <taxon>Geodermatophilales</taxon>
        <taxon>Geodermatophilaceae</taxon>
        <taxon>Blastococcus</taxon>
    </lineage>
</organism>
<evidence type="ECO:0000256" key="2">
    <source>
        <dbReference type="SAM" id="Phobius"/>
    </source>
</evidence>
<dbReference type="RefSeq" id="WP_305998531.1">
    <property type="nucleotide sequence ID" value="NZ_JASNFN010000002.1"/>
</dbReference>
<comment type="caution">
    <text evidence="3">The sequence shown here is derived from an EMBL/GenBank/DDBJ whole genome shotgun (WGS) entry which is preliminary data.</text>
</comment>